<dbReference type="GO" id="GO:0006094">
    <property type="term" value="P:gluconeogenesis"/>
    <property type="evidence" value="ECO:0007669"/>
    <property type="project" value="UniProtKB-KW"/>
</dbReference>
<keyword evidence="9" id="KW-0456">Lyase</keyword>
<dbReference type="Proteomes" id="UP000694255">
    <property type="component" value="Unassembled WGS sequence"/>
</dbReference>
<sequence length="332" mass="36840">MKEPSIKTSLTEVTNLLPNTPPCRIFFKNEYEQPSGSFKLRGIGHLIAKSLEQIQDSEKEIHVYSSSGGNAGLAAAYSSKYYQVPCTVVLPKTSKTNVIEKLKSLNAEVIINGNHWGEADSYLQNVIIKELNTELIHPVYVHPFEGELLYDGHGCMIDEIVEQFNHENIPLDKVKGVVCSVGGGGLYNGIVNGLERHLELTKVPIIAVETKQAPTFNESIRNGKIIHLKSVNTLATSLGSPYLSIKSFENYFNHKTYLEEIDDLDSIKGVIDMFNLLQIYIEPACGTSVCIAFDKLNLLTKLNLNYDDIIIIIVCGGSGINDEVLNYYKSLL</sequence>
<comment type="subcellular location">
    <subcellularLocation>
        <location evidence="2">Cytoplasm</location>
    </subcellularLocation>
</comment>
<dbReference type="Pfam" id="PF00291">
    <property type="entry name" value="PALP"/>
    <property type="match status" value="1"/>
</dbReference>
<evidence type="ECO:0000256" key="6">
    <source>
        <dbReference type="ARBA" id="ARBA00022432"/>
    </source>
</evidence>
<feature type="domain" description="Tryptophan synthase beta chain-like PALP" evidence="11">
    <location>
        <begin position="8"/>
        <end position="316"/>
    </location>
</feature>
<comment type="caution">
    <text evidence="12">The sequence shown here is derived from an EMBL/GenBank/DDBJ whole genome shotgun (WGS) entry which is preliminary data.</text>
</comment>
<evidence type="ECO:0000256" key="4">
    <source>
        <dbReference type="ARBA" id="ARBA00010869"/>
    </source>
</evidence>
<keyword evidence="8" id="KW-0663">Pyridoxal phosphate</keyword>
<dbReference type="InterPro" id="IPR050147">
    <property type="entry name" value="Ser/Thr_Dehydratase"/>
</dbReference>
<dbReference type="RefSeq" id="XP_049265995.1">
    <property type="nucleotide sequence ID" value="XM_049410494.1"/>
</dbReference>
<dbReference type="PANTHER" id="PTHR48078:SF2">
    <property type="entry name" value="CATABOLIC L-SERINE_THREONINE DEHYDRATASE"/>
    <property type="match status" value="1"/>
</dbReference>
<gene>
    <name evidence="12" type="ORF">J8A68_000783</name>
</gene>
<evidence type="ECO:0000313" key="13">
    <source>
        <dbReference type="Proteomes" id="UP000694255"/>
    </source>
</evidence>
<dbReference type="GO" id="GO:0009097">
    <property type="term" value="P:isoleucine biosynthetic process"/>
    <property type="evidence" value="ECO:0007669"/>
    <property type="project" value="TreeGrafter"/>
</dbReference>
<proteinExistence type="inferred from homology"/>
<dbReference type="GO" id="GO:0003941">
    <property type="term" value="F:L-serine ammonia-lyase activity"/>
    <property type="evidence" value="ECO:0007669"/>
    <property type="project" value="UniProtKB-EC"/>
</dbReference>
<keyword evidence="13" id="KW-1185">Reference proteome</keyword>
<dbReference type="PROSITE" id="PS00165">
    <property type="entry name" value="DEHYDRATASE_SER_THR"/>
    <property type="match status" value="1"/>
</dbReference>
<evidence type="ECO:0000256" key="8">
    <source>
        <dbReference type="ARBA" id="ARBA00022898"/>
    </source>
</evidence>
<dbReference type="EC" id="4.3.1.17" evidence="5"/>
<dbReference type="AlphaFoldDB" id="A0A8J5UL78"/>
<dbReference type="FunFam" id="3.40.50.1100:FF:000040">
    <property type="entry name" value="L-serine dehydratase, putative"/>
    <property type="match status" value="1"/>
</dbReference>
<reference evidence="12 13" key="1">
    <citation type="journal article" date="2021" name="DNA Res.">
        <title>Genome analysis of Candida subhashii reveals its hybrid nature and dual mitochondrial genome conformations.</title>
        <authorList>
            <person name="Mixao V."/>
            <person name="Hegedusova E."/>
            <person name="Saus E."/>
            <person name="Pryszcz L.P."/>
            <person name="Cillingova A."/>
            <person name="Nosek J."/>
            <person name="Gabaldon T."/>
        </authorList>
    </citation>
    <scope>NUCLEOTIDE SEQUENCE [LARGE SCALE GENOMIC DNA]</scope>
    <source>
        <strain evidence="12 13">CBS 10753</strain>
    </source>
</reference>
<keyword evidence="6" id="KW-0312">Gluconeogenesis</keyword>
<evidence type="ECO:0000259" key="11">
    <source>
        <dbReference type="Pfam" id="PF00291"/>
    </source>
</evidence>
<organism evidence="12 13">
    <name type="scientific">[Candida] subhashii</name>
    <dbReference type="NCBI Taxonomy" id="561895"/>
    <lineage>
        <taxon>Eukaryota</taxon>
        <taxon>Fungi</taxon>
        <taxon>Dikarya</taxon>
        <taxon>Ascomycota</taxon>
        <taxon>Saccharomycotina</taxon>
        <taxon>Pichiomycetes</taxon>
        <taxon>Debaryomycetaceae</taxon>
        <taxon>Spathaspora</taxon>
    </lineage>
</organism>
<accession>A0A8J5UL78</accession>
<dbReference type="OrthoDB" id="7773036at2759"/>
<evidence type="ECO:0000256" key="2">
    <source>
        <dbReference type="ARBA" id="ARBA00004496"/>
    </source>
</evidence>
<comment type="similarity">
    <text evidence="4">Belongs to the serine/threonine dehydratase family.</text>
</comment>
<name>A0A8J5UL78_9ASCO</name>
<dbReference type="GO" id="GO:0030170">
    <property type="term" value="F:pyridoxal phosphate binding"/>
    <property type="evidence" value="ECO:0007669"/>
    <property type="project" value="InterPro"/>
</dbReference>
<evidence type="ECO:0000256" key="3">
    <source>
        <dbReference type="ARBA" id="ARBA00004742"/>
    </source>
</evidence>
<evidence type="ECO:0000256" key="10">
    <source>
        <dbReference type="ARBA" id="ARBA00049406"/>
    </source>
</evidence>
<evidence type="ECO:0000256" key="5">
    <source>
        <dbReference type="ARBA" id="ARBA00012093"/>
    </source>
</evidence>
<dbReference type="InterPro" id="IPR001926">
    <property type="entry name" value="TrpB-like_PALP"/>
</dbReference>
<evidence type="ECO:0000313" key="12">
    <source>
        <dbReference type="EMBL" id="KAG7665763.1"/>
    </source>
</evidence>
<comment type="catalytic activity">
    <reaction evidence="10">
        <text>L-serine = pyruvate + NH4(+)</text>
        <dbReference type="Rhea" id="RHEA:19169"/>
        <dbReference type="ChEBI" id="CHEBI:15361"/>
        <dbReference type="ChEBI" id="CHEBI:28938"/>
        <dbReference type="ChEBI" id="CHEBI:33384"/>
        <dbReference type="EC" id="4.3.1.17"/>
    </reaction>
</comment>
<comment type="cofactor">
    <cofactor evidence="1">
        <name>pyridoxal 5'-phosphate</name>
        <dbReference type="ChEBI" id="CHEBI:597326"/>
    </cofactor>
</comment>
<dbReference type="EMBL" id="JAGSYN010000047">
    <property type="protein sequence ID" value="KAG7665763.1"/>
    <property type="molecule type" value="Genomic_DNA"/>
</dbReference>
<dbReference type="GO" id="GO:0006565">
    <property type="term" value="P:L-serine catabolic process"/>
    <property type="evidence" value="ECO:0007669"/>
    <property type="project" value="TreeGrafter"/>
</dbReference>
<dbReference type="GO" id="GO:0005737">
    <property type="term" value="C:cytoplasm"/>
    <property type="evidence" value="ECO:0007669"/>
    <property type="project" value="UniProtKB-SubCell"/>
</dbReference>
<dbReference type="GO" id="GO:0004794">
    <property type="term" value="F:threonine deaminase activity"/>
    <property type="evidence" value="ECO:0007669"/>
    <property type="project" value="TreeGrafter"/>
</dbReference>
<dbReference type="GO" id="GO:0006567">
    <property type="term" value="P:L-threonine catabolic process"/>
    <property type="evidence" value="ECO:0007669"/>
    <property type="project" value="TreeGrafter"/>
</dbReference>
<keyword evidence="7" id="KW-0963">Cytoplasm</keyword>
<evidence type="ECO:0000256" key="9">
    <source>
        <dbReference type="ARBA" id="ARBA00023239"/>
    </source>
</evidence>
<dbReference type="GeneID" id="73467584"/>
<comment type="pathway">
    <text evidence="3">Carbohydrate biosynthesis; gluconeogenesis.</text>
</comment>
<protein>
    <recommendedName>
        <fullName evidence="5">L-serine ammonia-lyase</fullName>
        <ecNumber evidence="5">4.3.1.17</ecNumber>
    </recommendedName>
</protein>
<evidence type="ECO:0000256" key="7">
    <source>
        <dbReference type="ARBA" id="ARBA00022490"/>
    </source>
</evidence>
<dbReference type="PANTHER" id="PTHR48078">
    <property type="entry name" value="THREONINE DEHYDRATASE, MITOCHONDRIAL-RELATED"/>
    <property type="match status" value="1"/>
</dbReference>
<evidence type="ECO:0000256" key="1">
    <source>
        <dbReference type="ARBA" id="ARBA00001933"/>
    </source>
</evidence>
<dbReference type="InterPro" id="IPR000634">
    <property type="entry name" value="Ser/Thr_deHydtase_PyrdxlP-BS"/>
</dbReference>